<comment type="similarity">
    <text evidence="2">Belongs to the transferase hexapeptide repeat family.</text>
</comment>
<dbReference type="SMART" id="SM00971">
    <property type="entry name" value="SATase_N"/>
    <property type="match status" value="1"/>
</dbReference>
<evidence type="ECO:0000256" key="2">
    <source>
        <dbReference type="ARBA" id="ARBA00007274"/>
    </source>
</evidence>
<feature type="region of interest" description="Disordered" evidence="7">
    <location>
        <begin position="339"/>
        <end position="370"/>
    </location>
</feature>
<dbReference type="GO" id="GO:0009001">
    <property type="term" value="F:serine O-acetyltransferase activity"/>
    <property type="evidence" value="ECO:0007669"/>
    <property type="project" value="UniProtKB-EC"/>
</dbReference>
<dbReference type="InterPro" id="IPR018357">
    <property type="entry name" value="Hexapep_transf_CS"/>
</dbReference>
<dbReference type="Proteomes" id="UP000654075">
    <property type="component" value="Unassembled WGS sequence"/>
</dbReference>
<dbReference type="Pfam" id="PF06426">
    <property type="entry name" value="SATase_N"/>
    <property type="match status" value="1"/>
</dbReference>
<dbReference type="PROSITE" id="PS00101">
    <property type="entry name" value="HEXAPEP_TRANSFERASES"/>
    <property type="match status" value="1"/>
</dbReference>
<dbReference type="InterPro" id="IPR011004">
    <property type="entry name" value="Trimer_LpxA-like_sf"/>
</dbReference>
<evidence type="ECO:0000256" key="4">
    <source>
        <dbReference type="ARBA" id="ARBA00022605"/>
    </source>
</evidence>
<evidence type="ECO:0000256" key="1">
    <source>
        <dbReference type="ARBA" id="ARBA00004876"/>
    </source>
</evidence>
<dbReference type="Gene3D" id="2.160.10.10">
    <property type="entry name" value="Hexapeptide repeat proteins"/>
    <property type="match status" value="1"/>
</dbReference>
<dbReference type="CDD" id="cd03354">
    <property type="entry name" value="LbH_SAT"/>
    <property type="match status" value="1"/>
</dbReference>
<accession>A0A813HKD2</accession>
<dbReference type="OrthoDB" id="25818at2759"/>
<evidence type="ECO:0000256" key="3">
    <source>
        <dbReference type="ARBA" id="ARBA00013266"/>
    </source>
</evidence>
<dbReference type="EMBL" id="CAJNNV010032002">
    <property type="protein sequence ID" value="CAE8638571.1"/>
    <property type="molecule type" value="Genomic_DNA"/>
</dbReference>
<comment type="pathway">
    <text evidence="1">Amino-acid biosynthesis; L-cysteine biosynthesis; L-cysteine from L-serine: step 1/2.</text>
</comment>
<evidence type="ECO:0000313" key="9">
    <source>
        <dbReference type="EMBL" id="CAE8638571.1"/>
    </source>
</evidence>
<comment type="caution">
    <text evidence="9">The sequence shown here is derived from an EMBL/GenBank/DDBJ whole genome shotgun (WGS) entry which is preliminary data.</text>
</comment>
<dbReference type="Pfam" id="PF00132">
    <property type="entry name" value="Hexapep"/>
    <property type="match status" value="1"/>
</dbReference>
<evidence type="ECO:0000256" key="7">
    <source>
        <dbReference type="SAM" id="MobiDB-lite"/>
    </source>
</evidence>
<dbReference type="InterPro" id="IPR010493">
    <property type="entry name" value="Ser_AcTrfase_N"/>
</dbReference>
<evidence type="ECO:0000313" key="11">
    <source>
        <dbReference type="Proteomes" id="UP000654075"/>
    </source>
</evidence>
<evidence type="ECO:0000256" key="5">
    <source>
        <dbReference type="ARBA" id="ARBA00022679"/>
    </source>
</evidence>
<proteinExistence type="inferred from homology"/>
<keyword evidence="4" id="KW-0028">Amino-acid biosynthesis</keyword>
<dbReference type="Proteomes" id="UP000626109">
    <property type="component" value="Unassembled WGS sequence"/>
</dbReference>
<keyword evidence="5" id="KW-0808">Transferase</keyword>
<keyword evidence="6" id="KW-0012">Acyltransferase</keyword>
<dbReference type="UniPathway" id="UPA00136">
    <property type="reaction ID" value="UER00199"/>
</dbReference>
<sequence>MGSSNCFGCLTFFRAGRGEVPTPKFQQPRTFYRDVSLPAAGFFDYESAGQIPMPLKELRLKLECYDFEESTDKDVEACAACIYDQMMYEASQLCNSPLTSAMAQQCVLQHENMSKMLAHFLASKVVWSTLPMKLVAQEESLKIQLRTQELALFHEMRAVLSKPAVLRALVADLAKAFLCDPAAESFLQLALYLKGFHAITVYRVAHDLWIRGGPVNQNAAFMLQSRASELFAVDIHPGATIGNGIMIDHATGVVIGSTAVLGSDIMMLHSVTLGATGKPTAGAKRHPTIGSRVVLGAGSIVLGDVTVGSDSTVGARAIVSKDVEQGSTVVGINVIIKQGGGQSAPTKSIQSTPRESSDSPDLDYTEMWSI</sequence>
<organism evidence="9 11">
    <name type="scientific">Polarella glacialis</name>
    <name type="common">Dinoflagellate</name>
    <dbReference type="NCBI Taxonomy" id="89957"/>
    <lineage>
        <taxon>Eukaryota</taxon>
        <taxon>Sar</taxon>
        <taxon>Alveolata</taxon>
        <taxon>Dinophyceae</taxon>
        <taxon>Suessiales</taxon>
        <taxon>Suessiaceae</taxon>
        <taxon>Polarella</taxon>
    </lineage>
</organism>
<dbReference type="InterPro" id="IPR042122">
    <property type="entry name" value="Ser_AcTrfase_N_sf"/>
</dbReference>
<dbReference type="EC" id="2.3.1.30" evidence="3"/>
<feature type="compositionally biased region" description="Polar residues" evidence="7">
    <location>
        <begin position="343"/>
        <end position="354"/>
    </location>
</feature>
<reference evidence="9" key="1">
    <citation type="submission" date="2021-02" db="EMBL/GenBank/DDBJ databases">
        <authorList>
            <person name="Dougan E. K."/>
            <person name="Rhodes N."/>
            <person name="Thang M."/>
            <person name="Chan C."/>
        </authorList>
    </citation>
    <scope>NUCLEOTIDE SEQUENCE</scope>
</reference>
<dbReference type="InterPro" id="IPR001451">
    <property type="entry name" value="Hexapep"/>
</dbReference>
<feature type="domain" description="Serine acetyltransferase N-terminal" evidence="8">
    <location>
        <begin position="82"/>
        <end position="201"/>
    </location>
</feature>
<evidence type="ECO:0000313" key="10">
    <source>
        <dbReference type="EMBL" id="CAE8656288.1"/>
    </source>
</evidence>
<gene>
    <name evidence="9" type="ORF">PGLA1383_LOCUS53738</name>
    <name evidence="10" type="ORF">PGLA2088_LOCUS12089</name>
</gene>
<name>A0A813HKD2_POLGL</name>
<protein>
    <recommendedName>
        <fullName evidence="3">serine O-acetyltransferase</fullName>
        <ecNumber evidence="3">2.3.1.30</ecNumber>
    </recommendedName>
</protein>
<evidence type="ECO:0000256" key="6">
    <source>
        <dbReference type="ARBA" id="ARBA00023315"/>
    </source>
</evidence>
<dbReference type="AlphaFoldDB" id="A0A813HKD2"/>
<dbReference type="SUPFAM" id="SSF51161">
    <property type="entry name" value="Trimeric LpxA-like enzymes"/>
    <property type="match status" value="1"/>
</dbReference>
<evidence type="ECO:0000259" key="8">
    <source>
        <dbReference type="SMART" id="SM00971"/>
    </source>
</evidence>
<dbReference type="GO" id="GO:0005737">
    <property type="term" value="C:cytoplasm"/>
    <property type="evidence" value="ECO:0007669"/>
    <property type="project" value="InterPro"/>
</dbReference>
<dbReference type="Gene3D" id="1.10.3130.10">
    <property type="entry name" value="serine acetyltransferase, domain 1"/>
    <property type="match status" value="1"/>
</dbReference>
<dbReference type="EMBL" id="CAJNNW010014169">
    <property type="protein sequence ID" value="CAE8656288.1"/>
    <property type="molecule type" value="Genomic_DNA"/>
</dbReference>
<dbReference type="PANTHER" id="PTHR42811">
    <property type="entry name" value="SERINE ACETYLTRANSFERASE"/>
    <property type="match status" value="1"/>
</dbReference>
<keyword evidence="11" id="KW-1185">Reference proteome</keyword>
<dbReference type="InterPro" id="IPR045304">
    <property type="entry name" value="LbH_SAT"/>
</dbReference>
<dbReference type="GO" id="GO:0006535">
    <property type="term" value="P:cysteine biosynthetic process from serine"/>
    <property type="evidence" value="ECO:0007669"/>
    <property type="project" value="InterPro"/>
</dbReference>